<dbReference type="PROSITE" id="PS00600">
    <property type="entry name" value="AA_TRANSFER_CLASS_3"/>
    <property type="match status" value="1"/>
</dbReference>
<dbReference type="SUPFAM" id="SSF53383">
    <property type="entry name" value="PLP-dependent transferases"/>
    <property type="match status" value="1"/>
</dbReference>
<dbReference type="InterPro" id="IPR015422">
    <property type="entry name" value="PyrdxlP-dep_Trfase_small"/>
</dbReference>
<sequence length="868" mass="93858">MHFYKDYVNPYLGDLLENLDMDKSFTKGEGCFLYDDQGNSYLDCIASYGAVPFGYNNEEIWECVRDYYESKEPSFIQPSSLDAAGELAKRLIEICPQGLKYVTFANSGAEAVEAAIKLCRSATGRTGILAAQNSFHGKTLGALSATGKSSYQEAFGAPVHGFSFVAYGDLNSLEAELRNKPGYYAAFIVEPIQGEGGIIEPPEHYLKEAKKLCEAYGVLFVADEIQTGLGRTGNIFACEEEGIYPDVLLVAKALGGGIVPIGACICKEEVYNGDFALKHSSTFAANSLCCRIGIKVLDMLLKDDKNILKKIKRNGLILKEGLTALSLKYPNIIKSVRGKGLMLGIEFGINRDTFPGTFIAIMAEQELLTPVISSYLLNVESIRVAPTLNGSNVIRIEPSLTITLEQCYRALDGIEGMLKTLDNGNTADFISFLVGRTGGEYKKNICSSSRIIPSGDETEGRFAFIVHPTELKNYAQFDKSLSSLKEDELAKLADRCNKMMDPFYISSTRITSKCGETAYGEFIAIPKTAQQFLAAPKNEAVAQLKKAIGLAKKRGAKIVGLGAYTSVISAGGLLVKDEGVAITSGNSFTVASAVDAVTSAFLQIGRSAAESTAAVVGASGSIGRGVSILISEKVSKLILIGNSKNKKSSMERLYRIAGEIYKHIAALLKDNVIFEEGSLGCKIARLEGFPACGNHIDEFVSFAKGIGSSHDLVKISTEIDADLPMADIAVVSTNTGDILITPENLKHGSIVCEMSRPSNVSPDVEKLRPDILVIDGGIIEVPGLPYLGWDFGFEKGHAYACMSETMMLSLEHHYEHTSIGATGVSLESIIFTKKLAEKHGFKLAKLKSFNRPADIERWEKASGNYCSK</sequence>
<evidence type="ECO:0000313" key="3">
    <source>
        <dbReference type="EMBL" id="MCQ1531380.1"/>
    </source>
</evidence>
<dbReference type="PANTHER" id="PTHR11986">
    <property type="entry name" value="AMINOTRANSFERASE CLASS III"/>
    <property type="match status" value="1"/>
</dbReference>
<name>A0ABT1NJE0_9FIRM</name>
<dbReference type="EMBL" id="JAJEKE010000021">
    <property type="protein sequence ID" value="MCQ1531380.1"/>
    <property type="molecule type" value="Genomic_DNA"/>
</dbReference>
<evidence type="ECO:0000256" key="2">
    <source>
        <dbReference type="ARBA" id="ARBA00022898"/>
    </source>
</evidence>
<dbReference type="CDD" id="cd00610">
    <property type="entry name" value="OAT_like"/>
    <property type="match status" value="1"/>
</dbReference>
<dbReference type="InterPro" id="IPR005814">
    <property type="entry name" value="Aminotrans_3"/>
</dbReference>
<accession>A0ABT1NJE0</accession>
<organism evidence="3 4">
    <name type="scientific">Lutispora saccharofermentans</name>
    <dbReference type="NCBI Taxonomy" id="3024236"/>
    <lineage>
        <taxon>Bacteria</taxon>
        <taxon>Bacillati</taxon>
        <taxon>Bacillota</taxon>
        <taxon>Clostridia</taxon>
        <taxon>Lutisporales</taxon>
        <taxon>Lutisporaceae</taxon>
        <taxon>Lutispora</taxon>
    </lineage>
</organism>
<keyword evidence="3" id="KW-0032">Aminotransferase</keyword>
<evidence type="ECO:0000313" key="4">
    <source>
        <dbReference type="Proteomes" id="UP001651880"/>
    </source>
</evidence>
<dbReference type="Proteomes" id="UP001651880">
    <property type="component" value="Unassembled WGS sequence"/>
</dbReference>
<keyword evidence="4" id="KW-1185">Reference proteome</keyword>
<dbReference type="PANTHER" id="PTHR11986:SF121">
    <property type="entry name" value="BLR3010 PROTEIN"/>
    <property type="match status" value="1"/>
</dbReference>
<dbReference type="GO" id="GO:0008483">
    <property type="term" value="F:transaminase activity"/>
    <property type="evidence" value="ECO:0007669"/>
    <property type="project" value="UniProtKB-KW"/>
</dbReference>
<dbReference type="RefSeq" id="WP_255228909.1">
    <property type="nucleotide sequence ID" value="NZ_JAJEKE010000021.1"/>
</dbReference>
<keyword evidence="3" id="KW-0808">Transferase</keyword>
<dbReference type="InterPro" id="IPR050103">
    <property type="entry name" value="Class-III_PLP-dep_AT"/>
</dbReference>
<dbReference type="Gene3D" id="3.40.50.720">
    <property type="entry name" value="NAD(P)-binding Rossmann-like Domain"/>
    <property type="match status" value="1"/>
</dbReference>
<protein>
    <submittedName>
        <fullName evidence="3">Aminotransferase class III-fold pyridoxal phosphate-dependent enzyme</fullName>
    </submittedName>
</protein>
<gene>
    <name evidence="3" type="ORF">LJD61_17805</name>
</gene>
<proteinExistence type="predicted"/>
<comment type="cofactor">
    <cofactor evidence="1">
        <name>pyridoxal 5'-phosphate</name>
        <dbReference type="ChEBI" id="CHEBI:597326"/>
    </cofactor>
</comment>
<comment type="caution">
    <text evidence="3">The sequence shown here is derived from an EMBL/GenBank/DDBJ whole genome shotgun (WGS) entry which is preliminary data.</text>
</comment>
<dbReference type="InterPro" id="IPR015424">
    <property type="entry name" value="PyrdxlP-dep_Trfase"/>
</dbReference>
<reference evidence="3 4" key="1">
    <citation type="submission" date="2021-10" db="EMBL/GenBank/DDBJ databases">
        <title>Lutispora strain m25 sp. nov., a thermophilic, non-spore-forming bacterium isolated from a lab-scale methanogenic bioreactor digesting anaerobic sludge.</title>
        <authorList>
            <person name="El Houari A."/>
            <person name="Mcdonald J."/>
        </authorList>
    </citation>
    <scope>NUCLEOTIDE SEQUENCE [LARGE SCALE GENOMIC DNA]</scope>
    <source>
        <strain evidence="4">m25</strain>
    </source>
</reference>
<dbReference type="Gene3D" id="3.40.640.10">
    <property type="entry name" value="Type I PLP-dependent aspartate aminotransferase-like (Major domain)"/>
    <property type="match status" value="1"/>
</dbReference>
<dbReference type="Gene3D" id="3.90.1150.10">
    <property type="entry name" value="Aspartate Aminotransferase, domain 1"/>
    <property type="match status" value="1"/>
</dbReference>
<dbReference type="InterPro" id="IPR049704">
    <property type="entry name" value="Aminotrans_3_PPA_site"/>
</dbReference>
<evidence type="ECO:0000256" key="1">
    <source>
        <dbReference type="ARBA" id="ARBA00001933"/>
    </source>
</evidence>
<dbReference type="InterPro" id="IPR015421">
    <property type="entry name" value="PyrdxlP-dep_Trfase_major"/>
</dbReference>
<dbReference type="Pfam" id="PF00202">
    <property type="entry name" value="Aminotran_3"/>
    <property type="match status" value="1"/>
</dbReference>
<keyword evidence="2" id="KW-0663">Pyridoxal phosphate</keyword>